<proteinExistence type="predicted"/>
<organism evidence="2 3">
    <name type="scientific">Ilyodon furcidens</name>
    <name type="common">goldbreast splitfin</name>
    <dbReference type="NCBI Taxonomy" id="33524"/>
    <lineage>
        <taxon>Eukaryota</taxon>
        <taxon>Metazoa</taxon>
        <taxon>Chordata</taxon>
        <taxon>Craniata</taxon>
        <taxon>Vertebrata</taxon>
        <taxon>Euteleostomi</taxon>
        <taxon>Actinopterygii</taxon>
        <taxon>Neopterygii</taxon>
        <taxon>Teleostei</taxon>
        <taxon>Neoteleostei</taxon>
        <taxon>Acanthomorphata</taxon>
        <taxon>Ovalentaria</taxon>
        <taxon>Atherinomorphae</taxon>
        <taxon>Cyprinodontiformes</taxon>
        <taxon>Goodeidae</taxon>
        <taxon>Ilyodon</taxon>
    </lineage>
</organism>
<dbReference type="EMBL" id="JAHRIQ010090821">
    <property type="protein sequence ID" value="MEQ2250300.1"/>
    <property type="molecule type" value="Genomic_DNA"/>
</dbReference>
<name>A0ABV0UYW4_9TELE</name>
<accession>A0ABV0UYW4</accession>
<gene>
    <name evidence="2" type="ORF">ILYODFUR_038551</name>
</gene>
<comment type="caution">
    <text evidence="2">The sequence shown here is derived from an EMBL/GenBank/DDBJ whole genome shotgun (WGS) entry which is preliminary data.</text>
</comment>
<sequence length="114" mass="13002">MSVRALVYTRFLHKNMQYSQTRPPGPGTDTEEIRTTDIQRPARAQEPHENHRRDYHNPPREEQRIIPGEPPSSHSAEAPGSCSPSRSSKGPRDPSTWDISLPFFYMVSCFLQAP</sequence>
<feature type="compositionally biased region" description="Basic and acidic residues" evidence="1">
    <location>
        <begin position="43"/>
        <end position="64"/>
    </location>
</feature>
<reference evidence="2 3" key="1">
    <citation type="submission" date="2021-06" db="EMBL/GenBank/DDBJ databases">
        <authorList>
            <person name="Palmer J.M."/>
        </authorList>
    </citation>
    <scope>NUCLEOTIDE SEQUENCE [LARGE SCALE GENOMIC DNA]</scope>
    <source>
        <strain evidence="3">if_2019</strain>
        <tissue evidence="2">Muscle</tissue>
    </source>
</reference>
<evidence type="ECO:0000313" key="3">
    <source>
        <dbReference type="Proteomes" id="UP001482620"/>
    </source>
</evidence>
<evidence type="ECO:0000313" key="2">
    <source>
        <dbReference type="EMBL" id="MEQ2250300.1"/>
    </source>
</evidence>
<protein>
    <submittedName>
        <fullName evidence="2">Uncharacterized protein</fullName>
    </submittedName>
</protein>
<keyword evidence="3" id="KW-1185">Reference proteome</keyword>
<evidence type="ECO:0000256" key="1">
    <source>
        <dbReference type="SAM" id="MobiDB-lite"/>
    </source>
</evidence>
<dbReference type="Proteomes" id="UP001482620">
    <property type="component" value="Unassembled WGS sequence"/>
</dbReference>
<feature type="region of interest" description="Disordered" evidence="1">
    <location>
        <begin position="12"/>
        <end position="95"/>
    </location>
</feature>